<reference evidence="16 17" key="1">
    <citation type="submission" date="2009-01" db="EMBL/GenBank/DDBJ databases">
        <authorList>
            <person name="Qin X."/>
            <person name="Bachman B."/>
            <person name="Battles P."/>
            <person name="Bell A."/>
            <person name="Bess C."/>
            <person name="Bickham C."/>
            <person name="Chaboub L."/>
            <person name="Chen D."/>
            <person name="Coyle M."/>
            <person name="Deiros D.R."/>
            <person name="Dinh H."/>
            <person name="Forbes L."/>
            <person name="Fowler G."/>
            <person name="Francisco L."/>
            <person name="Fu Q."/>
            <person name="Gubbala S."/>
            <person name="Hale W."/>
            <person name="Han Y."/>
            <person name="Hemphill L."/>
            <person name="Highlander S.K."/>
            <person name="Hirani K."/>
            <person name="Hogues M."/>
            <person name="Jackson L."/>
            <person name="Jakkamsetti A."/>
            <person name="Javaid M."/>
            <person name="Jiang H."/>
            <person name="Korchina V."/>
            <person name="Kovar C."/>
            <person name="Lara F."/>
            <person name="Lee S."/>
            <person name="Mata R."/>
            <person name="Mathew T."/>
            <person name="Moen C."/>
            <person name="Morales K."/>
            <person name="Munidasa M."/>
            <person name="Nazareth L."/>
            <person name="Ngo R."/>
            <person name="Nguyen L."/>
            <person name="Okwuonu G."/>
            <person name="Ongeri F."/>
            <person name="Patil S."/>
            <person name="Petrosino J."/>
            <person name="Pham C."/>
            <person name="Pham P."/>
            <person name="Pu L.-L."/>
            <person name="Puazo M."/>
            <person name="Raj R."/>
            <person name="Reid J."/>
            <person name="Rouhana J."/>
            <person name="Saada N."/>
            <person name="Shang Y."/>
            <person name="Simmons D."/>
            <person name="Thornton R."/>
            <person name="Warren J."/>
            <person name="Weissenberger G."/>
            <person name="Zhang J."/>
            <person name="Zhang L."/>
            <person name="Zhou C."/>
            <person name="Zhu D."/>
            <person name="Muzny D."/>
            <person name="Worley K."/>
            <person name="Gibbs R."/>
        </authorList>
    </citation>
    <scope>NUCLEOTIDE SEQUENCE [LARGE SCALE GENOMIC DNA]</scope>
    <source>
        <strain evidence="16 17">DSM 15436</strain>
    </source>
</reference>
<comment type="subunit">
    <text evidence="4">Homotetramer.</text>
</comment>
<evidence type="ECO:0000256" key="6">
    <source>
        <dbReference type="ARBA" id="ARBA00022827"/>
    </source>
</evidence>
<evidence type="ECO:0000256" key="11">
    <source>
        <dbReference type="ARBA" id="ARBA00066867"/>
    </source>
</evidence>
<gene>
    <name evidence="16" type="primary">glf</name>
    <name evidence="16" type="ORF">HMPREF0044_0818</name>
</gene>
<dbReference type="PANTHER" id="PTHR21197">
    <property type="entry name" value="UDP-GALACTOPYRANOSE MUTASE"/>
    <property type="match status" value="1"/>
</dbReference>
<dbReference type="OrthoDB" id="9769600at2"/>
<dbReference type="FunFam" id="3.40.50.720:FF:000422">
    <property type="entry name" value="UDP-galactopyranose mutase"/>
    <property type="match status" value="1"/>
</dbReference>
<comment type="cofactor">
    <cofactor evidence="1">
        <name>FAD</name>
        <dbReference type="ChEBI" id="CHEBI:57692"/>
    </cofactor>
</comment>
<evidence type="ECO:0000256" key="1">
    <source>
        <dbReference type="ARBA" id="ARBA00001974"/>
    </source>
</evidence>
<comment type="function">
    <text evidence="10">Catalyzes the interconversion through a 2-keto intermediate of uridine diphosphogalactopyranose (UDP-GalP) into uridine diphosphogalactofuranose (UDP-GalF) which is a key building block for cell wall construction in Mycobacterium tuberculosis.</text>
</comment>
<evidence type="ECO:0000259" key="15">
    <source>
        <dbReference type="Pfam" id="PF03275"/>
    </source>
</evidence>
<evidence type="ECO:0000256" key="13">
    <source>
        <dbReference type="ARBA" id="ARBA00076188"/>
    </source>
</evidence>
<comment type="caution">
    <text evidence="16">The sequence shown here is derived from an EMBL/GenBank/DDBJ whole genome shotgun (WGS) entry which is preliminary data.</text>
</comment>
<dbReference type="GO" id="GO:0008767">
    <property type="term" value="F:UDP-galactopyranose mutase activity"/>
    <property type="evidence" value="ECO:0007669"/>
    <property type="project" value="UniProtKB-EC"/>
</dbReference>
<dbReference type="FunFam" id="3.40.50.720:FF:000397">
    <property type="entry name" value="UDP-galactopyranose mutase"/>
    <property type="match status" value="1"/>
</dbReference>
<dbReference type="Gene3D" id="3.40.50.720">
    <property type="entry name" value="NAD(P)-binding Rossmann-like Domain"/>
    <property type="match status" value="3"/>
</dbReference>
<evidence type="ECO:0000256" key="14">
    <source>
        <dbReference type="ARBA" id="ARBA00082076"/>
    </source>
</evidence>
<keyword evidence="8" id="KW-0961">Cell wall biogenesis/degradation</keyword>
<evidence type="ECO:0000256" key="9">
    <source>
        <dbReference type="ARBA" id="ARBA00050658"/>
    </source>
</evidence>
<name>C0VZU0_9ACTO</name>
<evidence type="ECO:0000313" key="16">
    <source>
        <dbReference type="EMBL" id="EEH63799.1"/>
    </source>
</evidence>
<evidence type="ECO:0000313" key="17">
    <source>
        <dbReference type="Proteomes" id="UP000010301"/>
    </source>
</evidence>
<dbReference type="GO" id="GO:0050660">
    <property type="term" value="F:flavin adenine dinucleotide binding"/>
    <property type="evidence" value="ECO:0007669"/>
    <property type="project" value="TreeGrafter"/>
</dbReference>
<dbReference type="Proteomes" id="UP000010301">
    <property type="component" value="Unassembled WGS sequence"/>
</dbReference>
<evidence type="ECO:0000256" key="12">
    <source>
        <dbReference type="ARBA" id="ARBA00069801"/>
    </source>
</evidence>
<comment type="catalytic activity">
    <reaction evidence="9">
        <text>UDP-alpha-D-galactose = UDP-alpha-D-galactofuranose</text>
        <dbReference type="Rhea" id="RHEA:24132"/>
        <dbReference type="ChEBI" id="CHEBI:66914"/>
        <dbReference type="ChEBI" id="CHEBI:66915"/>
        <dbReference type="EC" id="5.4.99.9"/>
    </reaction>
</comment>
<accession>C0VZU0</accession>
<evidence type="ECO:0000256" key="5">
    <source>
        <dbReference type="ARBA" id="ARBA00022630"/>
    </source>
</evidence>
<comment type="similarity">
    <text evidence="3">Belongs to the UDP-galactopyranose/dTDP-fucopyranose mutase family.</text>
</comment>
<dbReference type="PANTHER" id="PTHR21197:SF0">
    <property type="entry name" value="UDP-GALACTOPYRANOSE MUTASE"/>
    <property type="match status" value="1"/>
</dbReference>
<organism evidence="16 17">
    <name type="scientific">Gleimia coleocanis DSM 15436</name>
    <dbReference type="NCBI Taxonomy" id="525245"/>
    <lineage>
        <taxon>Bacteria</taxon>
        <taxon>Bacillati</taxon>
        <taxon>Actinomycetota</taxon>
        <taxon>Actinomycetes</taxon>
        <taxon>Actinomycetales</taxon>
        <taxon>Actinomycetaceae</taxon>
        <taxon>Gleimia</taxon>
    </lineage>
</organism>
<dbReference type="HOGENOM" id="CLU_042118_0_0_11"/>
<evidence type="ECO:0000256" key="2">
    <source>
        <dbReference type="ARBA" id="ARBA00004776"/>
    </source>
</evidence>
<dbReference type="SUPFAM" id="SSF51971">
    <property type="entry name" value="Nucleotide-binding domain"/>
    <property type="match status" value="1"/>
</dbReference>
<dbReference type="AlphaFoldDB" id="C0VZU0"/>
<evidence type="ECO:0000256" key="7">
    <source>
        <dbReference type="ARBA" id="ARBA00023235"/>
    </source>
</evidence>
<dbReference type="FunFam" id="3.40.50.720:FF:000354">
    <property type="entry name" value="UDP-galactopyranose mutase"/>
    <property type="match status" value="1"/>
</dbReference>
<feature type="domain" description="UDP-galactopyranose mutase C-terminal" evidence="15">
    <location>
        <begin position="151"/>
        <end position="360"/>
    </location>
</feature>
<dbReference type="GO" id="GO:0071555">
    <property type="term" value="P:cell wall organization"/>
    <property type="evidence" value="ECO:0007669"/>
    <property type="project" value="UniProtKB-KW"/>
</dbReference>
<sequence length="390" mass="44991">MKYDVIVVGTGLFGLTIARQCAEEKGLRVAMLERRHHIGGNAYSENEETTGIEVHRYGAHLFHTSNERVWEYVNRFTSFTNYVHRVMTTVNGEVFPMPVNLGTINQFFRAAYSPEEAKALVKEQAAEVAGTEITDFESKGISLVGRPLFEAFFKGYTAKQWQTDPKTLPASIISRLPMRYNYDTRYFSDKYEGLPTDGYAAWLERMADHELIDVYLNTDFFDESHELSKDKVVGKVPVIYTGPVDRYFDYAAGELTWRTLDFEEEVLPVGDFQGTSVMNYGDVDVPYTRIHEFRHFHPERDYPTDKTVIMREYSRFATRDDEPYYPVNSTADREAVLQYRQLAEKETDVYFGGRLGTYQYLDMHMAIASALSMWDNQLEPRFSQAETAGE</sequence>
<comment type="pathway">
    <text evidence="2">Cell wall biogenesis; cell wall polysaccharide biosynthesis.</text>
</comment>
<dbReference type="RefSeq" id="WP_006546590.1">
    <property type="nucleotide sequence ID" value="NZ_DS999543.1"/>
</dbReference>
<keyword evidence="17" id="KW-1185">Reference proteome</keyword>
<dbReference type="GO" id="GO:0005829">
    <property type="term" value="C:cytosol"/>
    <property type="evidence" value="ECO:0007669"/>
    <property type="project" value="TreeGrafter"/>
</dbReference>
<dbReference type="EMBL" id="ACFG01000030">
    <property type="protein sequence ID" value="EEH63799.1"/>
    <property type="molecule type" value="Genomic_DNA"/>
</dbReference>
<evidence type="ECO:0000256" key="4">
    <source>
        <dbReference type="ARBA" id="ARBA00011881"/>
    </source>
</evidence>
<proteinExistence type="inferred from homology"/>
<evidence type="ECO:0000256" key="8">
    <source>
        <dbReference type="ARBA" id="ARBA00023316"/>
    </source>
</evidence>
<keyword evidence="5" id="KW-0285">Flavoprotein</keyword>
<dbReference type="STRING" id="525245.HMPREF0044_0818"/>
<dbReference type="eggNOG" id="COG0562">
    <property type="taxonomic scope" value="Bacteria"/>
</dbReference>
<keyword evidence="6" id="KW-0274">FAD</keyword>
<dbReference type="SUPFAM" id="SSF54373">
    <property type="entry name" value="FAD-linked reductases, C-terminal domain"/>
    <property type="match status" value="1"/>
</dbReference>
<protein>
    <recommendedName>
        <fullName evidence="12">UDP-galactopyranose mutase</fullName>
        <ecNumber evidence="11">5.4.99.9</ecNumber>
    </recommendedName>
    <alternativeName>
        <fullName evidence="13">UDP-GALP mutase</fullName>
    </alternativeName>
    <alternativeName>
        <fullName evidence="14">Uridine 5-diphosphate galactopyranose mutase</fullName>
    </alternativeName>
</protein>
<dbReference type="Pfam" id="PF13450">
    <property type="entry name" value="NAD_binding_8"/>
    <property type="match status" value="1"/>
</dbReference>
<dbReference type="NCBIfam" id="TIGR00031">
    <property type="entry name" value="UDP-GALP_mutase"/>
    <property type="match status" value="1"/>
</dbReference>
<evidence type="ECO:0000256" key="3">
    <source>
        <dbReference type="ARBA" id="ARBA00009321"/>
    </source>
</evidence>
<dbReference type="InterPro" id="IPR015899">
    <property type="entry name" value="UDP-GalPyranose_mutase_C"/>
</dbReference>
<dbReference type="InterPro" id="IPR004379">
    <property type="entry name" value="UDP-GALP_mutase"/>
</dbReference>
<dbReference type="EC" id="5.4.99.9" evidence="11"/>
<dbReference type="Pfam" id="PF03275">
    <property type="entry name" value="GLF"/>
    <property type="match status" value="1"/>
</dbReference>
<evidence type="ECO:0000256" key="10">
    <source>
        <dbReference type="ARBA" id="ARBA00057226"/>
    </source>
</evidence>
<keyword evidence="7 16" id="KW-0413">Isomerase</keyword>